<evidence type="ECO:0000313" key="1">
    <source>
        <dbReference type="EMBL" id="KAJ2998995.1"/>
    </source>
</evidence>
<protein>
    <submittedName>
        <fullName evidence="1">Uncharacterized protein</fullName>
    </submittedName>
</protein>
<dbReference type="EMBL" id="JAPDGR010000010">
    <property type="protein sequence ID" value="KAJ2998995.1"/>
    <property type="molecule type" value="Genomic_DNA"/>
</dbReference>
<organism evidence="1 2">
    <name type="scientific">Xylaria curta</name>
    <dbReference type="NCBI Taxonomy" id="42375"/>
    <lineage>
        <taxon>Eukaryota</taxon>
        <taxon>Fungi</taxon>
        <taxon>Dikarya</taxon>
        <taxon>Ascomycota</taxon>
        <taxon>Pezizomycotina</taxon>
        <taxon>Sordariomycetes</taxon>
        <taxon>Xylariomycetidae</taxon>
        <taxon>Xylariales</taxon>
        <taxon>Xylariaceae</taxon>
        <taxon>Xylaria</taxon>
    </lineage>
</organism>
<gene>
    <name evidence="1" type="ORF">NUW58_g149</name>
</gene>
<sequence length="1094" mass="121292">MPRNRVIKHGRGNPLDQCEERIRQLHPSSTLQQLKAAIDLEVGQNVAESQYRKKIKQLGLRKYRKGSETAVLSSILARMPRGSEVLLWGTPLSQREVERIRSRGRPSIFEQLGSHQLPRGYTVRLPAPERIEDSTGNFPFLEFSQALCILFADSTHTDLWSTGISPRLLQDTTNTIRDESEYTIEGGNLIPLSLNGTQASGNAFFANNPHVLKVLAIVPPRLGIYDCISGSSASPNSRMVNLFLGRQLLFSIANGFAGIDGFPIWQPFKLLQGISVQVLGQLFQLTHGPTIRAIAQSLFKASIESGNHVIIEAILSYEATHINVNKEKIFEKGHAYTPIERASMLRHHATIDVLLRHGANLDKTYGHTPKSLMGQPEFPHGALECAVHHYSGPIDETFQLLTSVTPTISSKVLWKVESNERCFIHLMKHHKNKCKSLNEASTSCNLVTRVVRNFSEQGVLDVLEILGNLELAPDLLNQVAKRGYAKLYQKLASEYGLWPNDDTLFASIKGGDMHLVQSLLSCGPSIHRLRGNMSLTTPLAVAIKEGNNEIINLLRCHGAFSCFSSWDVFLAAWRAAKKAKNNELLDEMMEINPEITDEYKSINWALHAACRTGDYEWAQKLLGQHATWTGAPLKAAIRSQDMRLVDLFLDFSAYIGSKDLILAAEIGGCSVVRALLAEGAEPEREALHAALRRGDRKLADLFLDAGVDINGVEKSSRSSISLRYAEFEASALQVTAELGDPDLVEYVLGKGADPNDWKALIIAHRTNLAVFKVILTAYTERYNRRMKGFGSAILVLAIEGRDLALVRILLEHNVDPHHFLEQGRRWDVSKGLDLALNNMVLFGWNTNGDRLTNSYHQKVTPFGYAILTSNSNNLNMVTEFLSPHCYPSEVVSLAYASKSGGESRTTAFLAAVETENVELIQLLIQKDENIIHAPARRKARRTALQRAAEIGSLKMVKFLHNLGANINEPPNRYSGATALQLAAIGGFSQIVCYLIDHGANVNAPGALINGMTALVGAASRGRIDIVAILLNKGAGRGEDGCKQFERALKEAEEYGHYPTYDYLIQRWNAQRREDSPQEHPSLESFIDMDAFTDE</sequence>
<evidence type="ECO:0000313" key="2">
    <source>
        <dbReference type="Proteomes" id="UP001143856"/>
    </source>
</evidence>
<proteinExistence type="predicted"/>
<accession>A0ACC1PQA2</accession>
<comment type="caution">
    <text evidence="1">The sequence shown here is derived from an EMBL/GenBank/DDBJ whole genome shotgun (WGS) entry which is preliminary data.</text>
</comment>
<reference evidence="1" key="1">
    <citation type="submission" date="2022-10" db="EMBL/GenBank/DDBJ databases">
        <title>Genome Sequence of Xylaria curta.</title>
        <authorList>
            <person name="Buettner E."/>
        </authorList>
    </citation>
    <scope>NUCLEOTIDE SEQUENCE</scope>
    <source>
        <strain evidence="1">Babe10</strain>
    </source>
</reference>
<keyword evidence="2" id="KW-1185">Reference proteome</keyword>
<name>A0ACC1PQA2_9PEZI</name>
<dbReference type="Proteomes" id="UP001143856">
    <property type="component" value="Unassembled WGS sequence"/>
</dbReference>